<evidence type="ECO:0000313" key="1">
    <source>
        <dbReference type="EMBL" id="PWY69844.1"/>
    </source>
</evidence>
<dbReference type="RefSeq" id="XP_025462542.1">
    <property type="nucleotide sequence ID" value="XM_025616017.1"/>
</dbReference>
<organism evidence="1 2">
    <name type="scientific">Aspergillus sclerotioniger CBS 115572</name>
    <dbReference type="NCBI Taxonomy" id="1450535"/>
    <lineage>
        <taxon>Eukaryota</taxon>
        <taxon>Fungi</taxon>
        <taxon>Dikarya</taxon>
        <taxon>Ascomycota</taxon>
        <taxon>Pezizomycotina</taxon>
        <taxon>Eurotiomycetes</taxon>
        <taxon>Eurotiomycetidae</taxon>
        <taxon>Eurotiales</taxon>
        <taxon>Aspergillaceae</taxon>
        <taxon>Aspergillus</taxon>
        <taxon>Aspergillus subgen. Circumdati</taxon>
    </lineage>
</organism>
<dbReference type="Proteomes" id="UP000246702">
    <property type="component" value="Unassembled WGS sequence"/>
</dbReference>
<evidence type="ECO:0000313" key="2">
    <source>
        <dbReference type="Proteomes" id="UP000246702"/>
    </source>
</evidence>
<reference evidence="1 2" key="1">
    <citation type="submission" date="2016-12" db="EMBL/GenBank/DDBJ databases">
        <title>The genomes of Aspergillus section Nigri reveals drivers in fungal speciation.</title>
        <authorList>
            <consortium name="DOE Joint Genome Institute"/>
            <person name="Vesth T.C."/>
            <person name="Nybo J."/>
            <person name="Theobald S."/>
            <person name="Brandl J."/>
            <person name="Frisvad J.C."/>
            <person name="Nielsen K.F."/>
            <person name="Lyhne E.K."/>
            <person name="Kogle M.E."/>
            <person name="Kuo A."/>
            <person name="Riley R."/>
            <person name="Clum A."/>
            <person name="Nolan M."/>
            <person name="Lipzen A."/>
            <person name="Salamov A."/>
            <person name="Henrissat B."/>
            <person name="Wiebenga A."/>
            <person name="De Vries R.P."/>
            <person name="Grigoriev I.V."/>
            <person name="Mortensen U.H."/>
            <person name="Andersen M.R."/>
            <person name="Baker S.E."/>
        </authorList>
    </citation>
    <scope>NUCLEOTIDE SEQUENCE [LARGE SCALE GENOMIC DNA]</scope>
    <source>
        <strain evidence="1 2">CBS 115572</strain>
    </source>
</reference>
<dbReference type="GO" id="GO:0003824">
    <property type="term" value="F:catalytic activity"/>
    <property type="evidence" value="ECO:0007669"/>
    <property type="project" value="InterPro"/>
</dbReference>
<protein>
    <recommendedName>
        <fullName evidence="3">Diaminopimelate epimerase-like protein</fullName>
    </recommendedName>
</protein>
<proteinExistence type="predicted"/>
<dbReference type="InterPro" id="IPR003719">
    <property type="entry name" value="Phenazine_PhzF-like"/>
</dbReference>
<dbReference type="EMBL" id="MSFK01000040">
    <property type="protein sequence ID" value="PWY69844.1"/>
    <property type="molecule type" value="Genomic_DNA"/>
</dbReference>
<dbReference type="SUPFAM" id="SSF54506">
    <property type="entry name" value="Diaminopimelate epimerase-like"/>
    <property type="match status" value="1"/>
</dbReference>
<comment type="caution">
    <text evidence="1">The sequence shown here is derived from an EMBL/GenBank/DDBJ whole genome shotgun (WGS) entry which is preliminary data.</text>
</comment>
<keyword evidence="2" id="KW-1185">Reference proteome</keyword>
<dbReference type="Gene3D" id="3.10.310.10">
    <property type="entry name" value="Diaminopimelate Epimerase, Chain A, domain 1"/>
    <property type="match status" value="2"/>
</dbReference>
<sequence>MAFYTGNPLAVIFLLDPNTTIPTIQHLKQTIAREFIIHPRTGPHRRIDIFTFTPTDELPFAGHPTIGAASWFLCHSPDGDPIDCLITRSGEIPISIQPPSQPGTTPDPTTEVVAHIAHNVHLHAARFPLKELLRLEGSLARFFPCAGAGAGEISIPRVLDREGDVLDPGGVAFVGGAGGCVASAASGLRAYLALTGRKEVVSRCDVVQGAEMGRRSEIGVEVAVKGEVGIEYLDLKGAAVKVPEGRGLVPPE</sequence>
<evidence type="ECO:0008006" key="3">
    <source>
        <dbReference type="Google" id="ProtNLM"/>
    </source>
</evidence>
<dbReference type="STRING" id="1450535.A0A317V680"/>
<dbReference type="GeneID" id="37118160"/>
<dbReference type="Pfam" id="PF02567">
    <property type="entry name" value="PhzC-PhzF"/>
    <property type="match status" value="1"/>
</dbReference>
<accession>A0A317V680</accession>
<name>A0A317V680_9EURO</name>
<gene>
    <name evidence="1" type="ORF">BO94DRAFT_590352</name>
</gene>
<dbReference type="OrthoDB" id="75169at2759"/>
<dbReference type="AlphaFoldDB" id="A0A317V680"/>